<dbReference type="GO" id="GO:0003677">
    <property type="term" value="F:DNA binding"/>
    <property type="evidence" value="ECO:0007669"/>
    <property type="project" value="UniProtKB-KW"/>
</dbReference>
<dbReference type="InterPro" id="IPR050808">
    <property type="entry name" value="Phage_Integrase"/>
</dbReference>
<name>A0ABV3LBX1_9RHOB</name>
<dbReference type="EMBL" id="JBFBVU010000092">
    <property type="protein sequence ID" value="MEV8469060.1"/>
    <property type="molecule type" value="Genomic_DNA"/>
</dbReference>
<comment type="similarity">
    <text evidence="1">Belongs to the 'phage' integrase family.</text>
</comment>
<protein>
    <submittedName>
        <fullName evidence="4">Arm DNA-binding domain-containing protein</fullName>
    </submittedName>
</protein>
<evidence type="ECO:0000313" key="4">
    <source>
        <dbReference type="EMBL" id="MEV8469060.1"/>
    </source>
</evidence>
<dbReference type="PANTHER" id="PTHR30629">
    <property type="entry name" value="PROPHAGE INTEGRASE"/>
    <property type="match status" value="1"/>
</dbReference>
<feature type="domain" description="Integrase DNA-binding" evidence="3">
    <location>
        <begin position="4"/>
        <end position="89"/>
    </location>
</feature>
<accession>A0ABV3LBX1</accession>
<comment type="caution">
    <text evidence="4">The sequence shown here is derived from an EMBL/GenBank/DDBJ whole genome shotgun (WGS) entry which is preliminary data.</text>
</comment>
<evidence type="ECO:0000313" key="5">
    <source>
        <dbReference type="Proteomes" id="UP001553161"/>
    </source>
</evidence>
<gene>
    <name evidence="4" type="ORF">AB0T83_20260</name>
</gene>
<keyword evidence="4" id="KW-0238">DNA-binding</keyword>
<dbReference type="Gene3D" id="3.30.160.390">
    <property type="entry name" value="Integrase, DNA-binding domain"/>
    <property type="match status" value="1"/>
</dbReference>
<organism evidence="4 5">
    <name type="scientific">Meridianimarinicoccus marinus</name>
    <dbReference type="NCBI Taxonomy" id="3231483"/>
    <lineage>
        <taxon>Bacteria</taxon>
        <taxon>Pseudomonadati</taxon>
        <taxon>Pseudomonadota</taxon>
        <taxon>Alphaproteobacteria</taxon>
        <taxon>Rhodobacterales</taxon>
        <taxon>Paracoccaceae</taxon>
        <taxon>Meridianimarinicoccus</taxon>
    </lineage>
</organism>
<evidence type="ECO:0000256" key="2">
    <source>
        <dbReference type="ARBA" id="ARBA00022908"/>
    </source>
</evidence>
<keyword evidence="5" id="KW-1185">Reference proteome</keyword>
<reference evidence="4 5" key="1">
    <citation type="submission" date="2024-07" db="EMBL/GenBank/DDBJ databases">
        <authorList>
            <person name="Kang M."/>
        </authorList>
    </citation>
    <scope>NUCLEOTIDE SEQUENCE [LARGE SCALE GENOMIC DNA]</scope>
    <source>
        <strain evidence="4 5">DFM31</strain>
    </source>
</reference>
<dbReference type="Proteomes" id="UP001553161">
    <property type="component" value="Unassembled WGS sequence"/>
</dbReference>
<evidence type="ECO:0000259" key="3">
    <source>
        <dbReference type="Pfam" id="PF13356"/>
    </source>
</evidence>
<sequence length="110" mass="12838">MAMLSDTKIRALKPRDKPYKQSDFDGLFLLINPGGSKLWRFKDRWMGKEKLLSLGKYPDLPLKQAWDKRDEARRLLSQGEDPSFVRKQEQVTKQAQQGETFVKIAENLLE</sequence>
<evidence type="ECO:0000256" key="1">
    <source>
        <dbReference type="ARBA" id="ARBA00008857"/>
    </source>
</evidence>
<keyword evidence="2" id="KW-0229">DNA integration</keyword>
<dbReference type="Pfam" id="PF13356">
    <property type="entry name" value="Arm-DNA-bind_3"/>
    <property type="match status" value="1"/>
</dbReference>
<dbReference type="InterPro" id="IPR038488">
    <property type="entry name" value="Integrase_DNA-bd_sf"/>
</dbReference>
<dbReference type="InterPro" id="IPR025166">
    <property type="entry name" value="Integrase_DNA_bind_dom"/>
</dbReference>
<dbReference type="PANTHER" id="PTHR30629:SF2">
    <property type="entry name" value="PROPHAGE INTEGRASE INTS-RELATED"/>
    <property type="match status" value="1"/>
</dbReference>
<proteinExistence type="inferred from homology"/>
<dbReference type="RefSeq" id="WP_366195011.1">
    <property type="nucleotide sequence ID" value="NZ_JBFBVU010000092.1"/>
</dbReference>